<reference evidence="1" key="1">
    <citation type="submission" date="2021-03" db="EMBL/GenBank/DDBJ databases">
        <title>Draft genome sequence of rust myrtle Austropuccinia psidii MF-1, a brazilian biotype.</title>
        <authorList>
            <person name="Quecine M.C."/>
            <person name="Pachon D.M.R."/>
            <person name="Bonatelli M.L."/>
            <person name="Correr F.H."/>
            <person name="Franceschini L.M."/>
            <person name="Leite T.F."/>
            <person name="Margarido G.R.A."/>
            <person name="Almeida C.A."/>
            <person name="Ferrarezi J.A."/>
            <person name="Labate C.A."/>
        </authorList>
    </citation>
    <scope>NUCLEOTIDE SEQUENCE</scope>
    <source>
        <strain evidence="1">MF-1</strain>
    </source>
</reference>
<sequence length="178" mass="19498">MPLPAKCNLVTLPTNAETTHAREFISAVGALHAARPGADHWKCLQHLLGYVHHTRSLSLCLEPRQGEPQLDVFLDASWGGEFSRSTHGFLAQVNGCSIAWCSKRLVTVAASSCHAEFMALGIAARHDSSSNKQTKHSDREFFITNQILRDGTATLALGSVSHQHLMRLVLFGTERGRT</sequence>
<evidence type="ECO:0000313" key="2">
    <source>
        <dbReference type="Proteomes" id="UP000765509"/>
    </source>
</evidence>
<evidence type="ECO:0000313" key="1">
    <source>
        <dbReference type="EMBL" id="MBW0484195.1"/>
    </source>
</evidence>
<keyword evidence="2" id="KW-1185">Reference proteome</keyword>
<organism evidence="1 2">
    <name type="scientific">Austropuccinia psidii MF-1</name>
    <dbReference type="NCBI Taxonomy" id="1389203"/>
    <lineage>
        <taxon>Eukaryota</taxon>
        <taxon>Fungi</taxon>
        <taxon>Dikarya</taxon>
        <taxon>Basidiomycota</taxon>
        <taxon>Pucciniomycotina</taxon>
        <taxon>Pucciniomycetes</taxon>
        <taxon>Pucciniales</taxon>
        <taxon>Sphaerophragmiaceae</taxon>
        <taxon>Austropuccinia</taxon>
    </lineage>
</organism>
<gene>
    <name evidence="1" type="ORF">O181_023910</name>
</gene>
<accession>A0A9Q3GZJ6</accession>
<name>A0A9Q3GZJ6_9BASI</name>
<comment type="caution">
    <text evidence="1">The sequence shown here is derived from an EMBL/GenBank/DDBJ whole genome shotgun (WGS) entry which is preliminary data.</text>
</comment>
<protein>
    <submittedName>
        <fullName evidence="1">Uncharacterized protein</fullName>
    </submittedName>
</protein>
<dbReference type="AlphaFoldDB" id="A0A9Q3GZJ6"/>
<dbReference type="Proteomes" id="UP000765509">
    <property type="component" value="Unassembled WGS sequence"/>
</dbReference>
<dbReference type="OrthoDB" id="5423336at2759"/>
<proteinExistence type="predicted"/>
<dbReference type="EMBL" id="AVOT02007575">
    <property type="protein sequence ID" value="MBW0484195.1"/>
    <property type="molecule type" value="Genomic_DNA"/>
</dbReference>